<dbReference type="GO" id="GO:0009055">
    <property type="term" value="F:electron transfer activity"/>
    <property type="evidence" value="ECO:0007669"/>
    <property type="project" value="InterPro"/>
</dbReference>
<dbReference type="Pfam" id="PF00034">
    <property type="entry name" value="Cytochrom_C"/>
    <property type="match status" value="1"/>
</dbReference>
<dbReference type="GO" id="GO:0042597">
    <property type="term" value="C:periplasmic space"/>
    <property type="evidence" value="ECO:0007669"/>
    <property type="project" value="UniProtKB-SubCell"/>
</dbReference>
<feature type="binding site" description="covalent" evidence="13">
    <location>
        <position position="238"/>
    </location>
    <ligand>
        <name>heme c</name>
        <dbReference type="ChEBI" id="CHEBI:61717"/>
        <label>2</label>
    </ligand>
</feature>
<dbReference type="PANTHER" id="PTHR30600:SF10">
    <property type="entry name" value="BLL6722 PROTEIN"/>
    <property type="match status" value="1"/>
</dbReference>
<evidence type="ECO:0000256" key="10">
    <source>
        <dbReference type="ARBA" id="ARBA00023004"/>
    </source>
</evidence>
<dbReference type="EMBL" id="BRXS01000003">
    <property type="protein sequence ID" value="GLC25353.1"/>
    <property type="molecule type" value="Genomic_DNA"/>
</dbReference>
<comment type="caution">
    <text evidence="16">The sequence shown here is derived from an EMBL/GenBank/DDBJ whole genome shotgun (WGS) entry which is preliminary data.</text>
</comment>
<keyword evidence="3" id="KW-0813">Transport</keyword>
<dbReference type="Proteomes" id="UP001161325">
    <property type="component" value="Unassembled WGS sequence"/>
</dbReference>
<dbReference type="PANTHER" id="PTHR30600">
    <property type="entry name" value="CYTOCHROME C PEROXIDASE-RELATED"/>
    <property type="match status" value="1"/>
</dbReference>
<keyword evidence="6" id="KW-0732">Signal</keyword>
<accession>A0AA37QEM0</accession>
<dbReference type="Gene3D" id="1.10.760.10">
    <property type="entry name" value="Cytochrome c-like domain"/>
    <property type="match status" value="2"/>
</dbReference>
<evidence type="ECO:0000256" key="1">
    <source>
        <dbReference type="ARBA" id="ARBA00004418"/>
    </source>
</evidence>
<evidence type="ECO:0000259" key="15">
    <source>
        <dbReference type="PROSITE" id="PS51007"/>
    </source>
</evidence>
<comment type="function">
    <text evidence="11">Involved in methylamine metabolism. Essential for the maturation of the beta subunit of MADH, presumably via a step in the biosynthesis of tryptophan tryptophylquinone (TTQ), the cofactor of MADH.</text>
</comment>
<dbReference type="GO" id="GO:0046872">
    <property type="term" value="F:metal ion binding"/>
    <property type="evidence" value="ECO:0007669"/>
    <property type="project" value="UniProtKB-KW"/>
</dbReference>
<sequence>MGISQRIGEWTAAAAVCVTAVVSIASSGHGAPPERPDPVDRRAVRSLLAQYARPDSVPHPEDNRYTAERRALGKLLFFDARLSGTGDVSCASCHDPARSYGDGRARAVGVTRTTLGRRTPTVLNTAYAPALFWDGRAETLEQQALGPIEAAGEMGLPLPVMVRRMNAVAGYRARFAAAYGSDSITPALVAKAIAQFERTVNSTPAPFDRWAAGDDRAIEESAKRGFVLFNGKASCASCHGGWRFTDDSFHDIGVPGADSGRARVVPGVEVLEFAFKTPTLRNVVERAPYMHDGSERTLAEVVELYDRGGRARRASLSPFIKPLGLTRQEKDDLVAFLRTLSSRDTVSVPTHFPR</sequence>
<evidence type="ECO:0000313" key="16">
    <source>
        <dbReference type="EMBL" id="GLC25353.1"/>
    </source>
</evidence>
<evidence type="ECO:0000256" key="14">
    <source>
        <dbReference type="PIRSR" id="PIRSR000294-2"/>
    </source>
</evidence>
<dbReference type="AlphaFoldDB" id="A0AA37QEM0"/>
<dbReference type="InterPro" id="IPR009056">
    <property type="entry name" value="Cyt_c-like_dom"/>
</dbReference>
<dbReference type="InterPro" id="IPR004852">
    <property type="entry name" value="Di-haem_cyt_c_peroxidsae"/>
</dbReference>
<organism evidence="16 17">
    <name type="scientific">Roseisolibacter agri</name>
    <dbReference type="NCBI Taxonomy" id="2014610"/>
    <lineage>
        <taxon>Bacteria</taxon>
        <taxon>Pseudomonadati</taxon>
        <taxon>Gemmatimonadota</taxon>
        <taxon>Gemmatimonadia</taxon>
        <taxon>Gemmatimonadales</taxon>
        <taxon>Gemmatimonadaceae</taxon>
        <taxon>Roseisolibacter</taxon>
    </lineage>
</organism>
<dbReference type="GO" id="GO:0004130">
    <property type="term" value="F:cytochrome-c peroxidase activity"/>
    <property type="evidence" value="ECO:0007669"/>
    <property type="project" value="TreeGrafter"/>
</dbReference>
<evidence type="ECO:0000256" key="3">
    <source>
        <dbReference type="ARBA" id="ARBA00022448"/>
    </source>
</evidence>
<evidence type="ECO:0000256" key="8">
    <source>
        <dbReference type="ARBA" id="ARBA00022982"/>
    </source>
</evidence>
<evidence type="ECO:0000256" key="6">
    <source>
        <dbReference type="ARBA" id="ARBA00022729"/>
    </source>
</evidence>
<dbReference type="Pfam" id="PF03150">
    <property type="entry name" value="CCP_MauG"/>
    <property type="match status" value="1"/>
</dbReference>
<evidence type="ECO:0000256" key="2">
    <source>
        <dbReference type="ARBA" id="ARBA00004856"/>
    </source>
</evidence>
<dbReference type="PIRSF" id="PIRSF000294">
    <property type="entry name" value="Cytochrome-c_peroxidase"/>
    <property type="match status" value="1"/>
</dbReference>
<dbReference type="InterPro" id="IPR051395">
    <property type="entry name" value="Cytochrome_c_Peroxidase/MauG"/>
</dbReference>
<proteinExistence type="predicted"/>
<keyword evidence="7" id="KW-0574">Periplasm</keyword>
<evidence type="ECO:0000256" key="7">
    <source>
        <dbReference type="ARBA" id="ARBA00022764"/>
    </source>
</evidence>
<name>A0AA37QEM0_9BACT</name>
<keyword evidence="17" id="KW-1185">Reference proteome</keyword>
<dbReference type="InterPro" id="IPR026259">
    <property type="entry name" value="MauG/Cytc_peroxidase"/>
</dbReference>
<evidence type="ECO:0000256" key="5">
    <source>
        <dbReference type="ARBA" id="ARBA00022723"/>
    </source>
</evidence>
<feature type="domain" description="Cytochrome c" evidence="15">
    <location>
        <begin position="220"/>
        <end position="341"/>
    </location>
</feature>
<evidence type="ECO:0000313" key="17">
    <source>
        <dbReference type="Proteomes" id="UP001161325"/>
    </source>
</evidence>
<keyword evidence="10 14" id="KW-0408">Iron</keyword>
<keyword evidence="16" id="KW-0575">Peroxidase</keyword>
<comment type="PTM">
    <text evidence="13">Binds 2 heme groups per subunit.</text>
</comment>
<feature type="binding site" description="covalent" evidence="13">
    <location>
        <position position="235"/>
    </location>
    <ligand>
        <name>heme c</name>
        <dbReference type="ChEBI" id="CHEBI:61717"/>
        <label>2</label>
    </ligand>
</feature>
<feature type="binding site" description="axial binding residue" evidence="14">
    <location>
        <position position="239"/>
    </location>
    <ligand>
        <name>heme c</name>
        <dbReference type="ChEBI" id="CHEBI:61717"/>
        <label>2</label>
    </ligand>
    <ligandPart>
        <name>Fe</name>
        <dbReference type="ChEBI" id="CHEBI:18248"/>
    </ligandPart>
</feature>
<comment type="pathway">
    <text evidence="2">One-carbon metabolism; methylamine degradation.</text>
</comment>
<feature type="binding site" description="covalent" evidence="13">
    <location>
        <position position="93"/>
    </location>
    <ligand>
        <name>heme c</name>
        <dbReference type="ChEBI" id="CHEBI:61717"/>
        <label>1</label>
    </ligand>
</feature>
<protein>
    <recommendedName>
        <fullName evidence="12">Methylamine utilization protein MauG</fullName>
    </recommendedName>
</protein>
<keyword evidence="4 13" id="KW-0349">Heme</keyword>
<dbReference type="SUPFAM" id="SSF46626">
    <property type="entry name" value="Cytochrome c"/>
    <property type="match status" value="2"/>
</dbReference>
<gene>
    <name evidence="16" type="primary">mauG</name>
    <name evidence="16" type="ORF">rosag_18660</name>
</gene>
<keyword evidence="8" id="KW-0249">Electron transport</keyword>
<evidence type="ECO:0000256" key="9">
    <source>
        <dbReference type="ARBA" id="ARBA00023002"/>
    </source>
</evidence>
<dbReference type="GO" id="GO:0020037">
    <property type="term" value="F:heme binding"/>
    <property type="evidence" value="ECO:0007669"/>
    <property type="project" value="InterPro"/>
</dbReference>
<comment type="subcellular location">
    <subcellularLocation>
        <location evidence="1">Periplasm</location>
    </subcellularLocation>
</comment>
<feature type="binding site" description="axial binding residue" evidence="14">
    <location>
        <position position="94"/>
    </location>
    <ligand>
        <name>heme c</name>
        <dbReference type="ChEBI" id="CHEBI:61717"/>
        <label>1</label>
    </ligand>
    <ligandPart>
        <name>Fe</name>
        <dbReference type="ChEBI" id="CHEBI:18248"/>
    </ligandPart>
</feature>
<evidence type="ECO:0000256" key="13">
    <source>
        <dbReference type="PIRSR" id="PIRSR000294-1"/>
    </source>
</evidence>
<evidence type="ECO:0000256" key="4">
    <source>
        <dbReference type="ARBA" id="ARBA00022617"/>
    </source>
</evidence>
<comment type="cofactor">
    <cofactor evidence="13">
        <name>heme</name>
        <dbReference type="ChEBI" id="CHEBI:30413"/>
    </cofactor>
    <text evidence="13">Binds 2 heme groups.</text>
</comment>
<reference evidence="16" key="1">
    <citation type="submission" date="2022-08" db="EMBL/GenBank/DDBJ databases">
        <title>Draft genome sequencing of Roseisolibacter agri AW1220.</title>
        <authorList>
            <person name="Tobiishi Y."/>
            <person name="Tonouchi A."/>
        </authorList>
    </citation>
    <scope>NUCLEOTIDE SEQUENCE</scope>
    <source>
        <strain evidence="16">AW1220</strain>
    </source>
</reference>
<keyword evidence="9" id="KW-0560">Oxidoreductase</keyword>
<evidence type="ECO:0000256" key="11">
    <source>
        <dbReference type="ARBA" id="ARBA00058991"/>
    </source>
</evidence>
<dbReference type="PROSITE" id="PS51007">
    <property type="entry name" value="CYTC"/>
    <property type="match status" value="1"/>
</dbReference>
<dbReference type="InterPro" id="IPR036909">
    <property type="entry name" value="Cyt_c-like_dom_sf"/>
</dbReference>
<evidence type="ECO:0000256" key="12">
    <source>
        <dbReference type="ARBA" id="ARBA00073576"/>
    </source>
</evidence>
<dbReference type="FunFam" id="1.10.760.10:FF:000019">
    <property type="entry name" value="Di-heme cytochrome C peroxidase"/>
    <property type="match status" value="1"/>
</dbReference>
<dbReference type="RefSeq" id="WP_284349809.1">
    <property type="nucleotide sequence ID" value="NZ_BRXS01000003.1"/>
</dbReference>
<keyword evidence="5 14" id="KW-0479">Metal-binding</keyword>
<feature type="binding site" description="covalent" evidence="13">
    <location>
        <position position="90"/>
    </location>
    <ligand>
        <name>heme c</name>
        <dbReference type="ChEBI" id="CHEBI:61717"/>
        <label>1</label>
    </ligand>
</feature>